<protein>
    <submittedName>
        <fullName evidence="1">Uncharacterized protein</fullName>
    </submittedName>
</protein>
<organism evidence="1 2">
    <name type="scientific">Lentilactobacillus kosonis</name>
    <dbReference type="NCBI Taxonomy" id="2810561"/>
    <lineage>
        <taxon>Bacteria</taxon>
        <taxon>Bacillati</taxon>
        <taxon>Bacillota</taxon>
        <taxon>Bacilli</taxon>
        <taxon>Lactobacillales</taxon>
        <taxon>Lactobacillaceae</taxon>
        <taxon>Lentilactobacillus</taxon>
    </lineage>
</organism>
<dbReference type="InterPro" id="IPR046503">
    <property type="entry name" value="DUF6681"/>
</dbReference>
<reference evidence="1 2" key="1">
    <citation type="submission" date="2017-11" db="EMBL/GenBank/DDBJ databases">
        <title>Draft Genome Sequence of Lactobacillus curieae NBRC 111893 isolated from Koso, a Japanese sugar-Vegetable Fermented Beverage.</title>
        <authorList>
            <person name="Chiou T.Y."/>
            <person name="Oshima K."/>
            <person name="Suda W."/>
            <person name="Hattori M."/>
            <person name="Takahashi T."/>
        </authorList>
    </citation>
    <scope>NUCLEOTIDE SEQUENCE [LARGE SCALE GENOMIC DNA]</scope>
    <source>
        <strain evidence="1 2">NBRC111893</strain>
    </source>
</reference>
<gene>
    <name evidence="1" type="ORF">NBRC111893_1517</name>
</gene>
<dbReference type="Proteomes" id="UP000286974">
    <property type="component" value="Unassembled WGS sequence"/>
</dbReference>
<name>A0A401FMC8_9LACO</name>
<sequence length="217" mass="24249">MLVAIVLLYFAICNLFYYFTKRQPKFDLTPKIAKALHISNKPKITQANSGMGGSVVTNNIPANGMFDDRHVIPAKVTCTPMQEENIKQVVGILKAQGLLREDYGGNSDRQLAEILKSTNDKPVFAIGKGVLLPYFDMERIDNRYVVYAGLNKAERLPVGEVSRIGLQSIKSIDKEQVKFFLASVTIVGGPYKEFGRSALMEHQKDYEIAIKVAYSKQ</sequence>
<dbReference type="STRING" id="1138822.PL11_006045"/>
<accession>A0A401FMC8</accession>
<proteinExistence type="predicted"/>
<evidence type="ECO:0000313" key="2">
    <source>
        <dbReference type="Proteomes" id="UP000286974"/>
    </source>
</evidence>
<comment type="caution">
    <text evidence="1">The sequence shown here is derived from an EMBL/GenBank/DDBJ whole genome shotgun (WGS) entry which is preliminary data.</text>
</comment>
<keyword evidence="2" id="KW-1185">Reference proteome</keyword>
<dbReference type="Pfam" id="PF20386">
    <property type="entry name" value="DUF6681"/>
    <property type="match status" value="1"/>
</dbReference>
<evidence type="ECO:0000313" key="1">
    <source>
        <dbReference type="EMBL" id="GAY73371.1"/>
    </source>
</evidence>
<dbReference type="EMBL" id="BEXA01000003">
    <property type="protein sequence ID" value="GAY73371.1"/>
    <property type="molecule type" value="Genomic_DNA"/>
</dbReference>
<dbReference type="AlphaFoldDB" id="A0A401FMC8"/>